<evidence type="ECO:0000313" key="5">
    <source>
        <dbReference type="Proteomes" id="UP001498771"/>
    </source>
</evidence>
<gene>
    <name evidence="4" type="ORF">BZA70DRAFT_276940</name>
</gene>
<dbReference type="SMART" id="SM00753">
    <property type="entry name" value="PAM"/>
    <property type="match status" value="1"/>
</dbReference>
<dbReference type="GeneID" id="90037890"/>
<dbReference type="InterPro" id="IPR000717">
    <property type="entry name" value="PCI_dom"/>
</dbReference>
<dbReference type="Pfam" id="PF18055">
    <property type="entry name" value="RPN6_N"/>
    <property type="match status" value="1"/>
</dbReference>
<dbReference type="RefSeq" id="XP_064768777.1">
    <property type="nucleotide sequence ID" value="XM_064912378.1"/>
</dbReference>
<dbReference type="Pfam" id="PF18503">
    <property type="entry name" value="RPN6_C_helix"/>
    <property type="match status" value="1"/>
</dbReference>
<reference evidence="4 5" key="1">
    <citation type="submission" date="2024-03" db="EMBL/GenBank/DDBJ databases">
        <title>Genome-scale model development and genomic sequencing of the oleaginous clade Lipomyces.</title>
        <authorList>
            <consortium name="Lawrence Berkeley National Laboratory"/>
            <person name="Czajka J.J."/>
            <person name="Han Y."/>
            <person name="Kim J."/>
            <person name="Mondo S.J."/>
            <person name="Hofstad B.A."/>
            <person name="Robles A."/>
            <person name="Haridas S."/>
            <person name="Riley R."/>
            <person name="LaButti K."/>
            <person name="Pangilinan J."/>
            <person name="Andreopoulos W."/>
            <person name="Lipzen A."/>
            <person name="Yan J."/>
            <person name="Wang M."/>
            <person name="Ng V."/>
            <person name="Grigoriev I.V."/>
            <person name="Spatafora J.W."/>
            <person name="Magnuson J.K."/>
            <person name="Baker S.E."/>
            <person name="Pomraning K.R."/>
        </authorList>
    </citation>
    <scope>NUCLEOTIDE SEQUENCE [LARGE SCALE GENOMIC DNA]</scope>
    <source>
        <strain evidence="4 5">Phaff 52-87</strain>
    </source>
</reference>
<comment type="caution">
    <text evidence="4">The sequence shown here is derived from an EMBL/GenBank/DDBJ whole genome shotgun (WGS) entry which is preliminary data.</text>
</comment>
<keyword evidence="5" id="KW-1185">Reference proteome</keyword>
<dbReference type="InterPro" id="IPR011990">
    <property type="entry name" value="TPR-like_helical_dom_sf"/>
</dbReference>
<dbReference type="PROSITE" id="PS50250">
    <property type="entry name" value="PCI"/>
    <property type="match status" value="1"/>
</dbReference>
<dbReference type="PANTHER" id="PTHR10678">
    <property type="entry name" value="26S PROTEASOME NON-ATPASE REGULATORY SUBUNIT 11/COP9 SIGNALOSOME COMPLEX SUBUNIT 2"/>
    <property type="match status" value="1"/>
</dbReference>
<evidence type="ECO:0000256" key="2">
    <source>
        <dbReference type="ARBA" id="ARBA00022942"/>
    </source>
</evidence>
<dbReference type="InterPro" id="IPR050871">
    <property type="entry name" value="26S_Proteasome/COP9_Components"/>
</dbReference>
<feature type="domain" description="PCI" evidence="3">
    <location>
        <begin position="222"/>
        <end position="390"/>
    </location>
</feature>
<evidence type="ECO:0000313" key="4">
    <source>
        <dbReference type="EMBL" id="KAK7205744.1"/>
    </source>
</evidence>
<protein>
    <recommendedName>
        <fullName evidence="3">PCI domain-containing protein</fullName>
    </recommendedName>
</protein>
<evidence type="ECO:0000259" key="3">
    <source>
        <dbReference type="PROSITE" id="PS50250"/>
    </source>
</evidence>
<dbReference type="InterPro" id="IPR036390">
    <property type="entry name" value="WH_DNA-bd_sf"/>
</dbReference>
<dbReference type="Pfam" id="PF01399">
    <property type="entry name" value="PCI"/>
    <property type="match status" value="1"/>
</dbReference>
<dbReference type="Proteomes" id="UP001498771">
    <property type="component" value="Unassembled WGS sequence"/>
</dbReference>
<dbReference type="SMART" id="SM00088">
    <property type="entry name" value="PINT"/>
    <property type="match status" value="1"/>
</dbReference>
<proteinExistence type="inferred from homology"/>
<dbReference type="SUPFAM" id="SSF46785">
    <property type="entry name" value="Winged helix' DNA-binding domain"/>
    <property type="match status" value="1"/>
</dbReference>
<accession>A0ABR1F7C7</accession>
<dbReference type="InterPro" id="IPR040773">
    <property type="entry name" value="Rpn6_N"/>
</dbReference>
<keyword evidence="2" id="KW-0647">Proteasome</keyword>
<dbReference type="Gene3D" id="1.25.40.570">
    <property type="match status" value="1"/>
</dbReference>
<dbReference type="InterPro" id="IPR040780">
    <property type="entry name" value="Rpn6_C_helix"/>
</dbReference>
<evidence type="ECO:0000256" key="1">
    <source>
        <dbReference type="ARBA" id="ARBA00007454"/>
    </source>
</evidence>
<sequence length="420" mass="47175">MATLTSPLEAARLATEGSDLAKAEHLYREILSKPVGASEKAIAEQETALYELGALYRDHNKIKELEELVRSSRSIMSGLAKSKVAKIIRTLLDLFSKLPDSLDTQIRVTKECIEWAVSERRNFLRQSLETRLVSLYIESGAYYDALALINTLLKELKRLDDKMVLVEVELFESKVYHALRNIPKSRAALTSARTSANAIYCPTIMQANLDMQSGILHAEDKDFKTAFSYFVEALEGYSSQEDARAISVLKYMLLCKIMLNLNDDVHSLLGGKMAQKYAGRDVEAMKAVASAHSNRSLKEFEEALSTYHAELSSDPIIRSHFTSLYDTLLEQNLVRVIEPFSCVEITHVAEVVGLDTRQVEGKLSQMILDKVFYGVLDQGNGWLTVFDEPREDATYVAALDTIRHMTTVVDLLYEKASKLN</sequence>
<name>A0ABR1F7C7_9ASCO</name>
<dbReference type="SUPFAM" id="SSF48452">
    <property type="entry name" value="TPR-like"/>
    <property type="match status" value="1"/>
</dbReference>
<comment type="similarity">
    <text evidence="1">Belongs to the proteasome subunit S9 family.</text>
</comment>
<organism evidence="4 5">
    <name type="scientific">Myxozyma melibiosi</name>
    <dbReference type="NCBI Taxonomy" id="54550"/>
    <lineage>
        <taxon>Eukaryota</taxon>
        <taxon>Fungi</taxon>
        <taxon>Dikarya</taxon>
        <taxon>Ascomycota</taxon>
        <taxon>Saccharomycotina</taxon>
        <taxon>Lipomycetes</taxon>
        <taxon>Lipomycetales</taxon>
        <taxon>Lipomycetaceae</taxon>
        <taxon>Myxozyma</taxon>
    </lineage>
</organism>
<dbReference type="EMBL" id="JBBJBU010000004">
    <property type="protein sequence ID" value="KAK7205744.1"/>
    <property type="molecule type" value="Genomic_DNA"/>
</dbReference>